<dbReference type="PANTHER" id="PTHR46517">
    <property type="entry name" value="FRUCTOSE-2,6-BISPHOSPHATASE TIGAR"/>
    <property type="match status" value="1"/>
</dbReference>
<reference evidence="2 3" key="1">
    <citation type="submission" date="2023-07" db="EMBL/GenBank/DDBJ databases">
        <title>Novel species in genus Planococcus.</title>
        <authorList>
            <person name="Ning S."/>
        </authorList>
    </citation>
    <scope>NUCLEOTIDE SEQUENCE [LARGE SCALE GENOMIC DNA]</scope>
    <source>
        <strain evidence="2 3">N017</strain>
    </source>
</reference>
<dbReference type="SMART" id="SM00855">
    <property type="entry name" value="PGAM"/>
    <property type="match status" value="1"/>
</dbReference>
<evidence type="ECO:0000313" key="3">
    <source>
        <dbReference type="Proteomes" id="UP001172142"/>
    </source>
</evidence>
<protein>
    <submittedName>
        <fullName evidence="2">Histidine phosphatase family protein</fullName>
        <ecNumber evidence="2">3.1.3.-</ecNumber>
    </submittedName>
</protein>
<dbReference type="InterPro" id="IPR051695">
    <property type="entry name" value="Phosphoglycerate_Mutase"/>
</dbReference>
<keyword evidence="3" id="KW-1185">Reference proteome</keyword>
<gene>
    <name evidence="2" type="ORF">QWY13_04710</name>
</gene>
<dbReference type="RefSeq" id="WP_301855272.1">
    <property type="nucleotide sequence ID" value="NZ_JAUJWU010000001.1"/>
</dbReference>
<dbReference type="InterPro" id="IPR029033">
    <property type="entry name" value="His_PPase_superfam"/>
</dbReference>
<accession>A0ABT8NAT2</accession>
<comment type="caution">
    <text evidence="2">The sequence shown here is derived from an EMBL/GenBank/DDBJ whole genome shotgun (WGS) entry which is preliminary data.</text>
</comment>
<dbReference type="EMBL" id="JAUJWU010000001">
    <property type="protein sequence ID" value="MDN7244789.1"/>
    <property type="molecule type" value="Genomic_DNA"/>
</dbReference>
<dbReference type="EC" id="3.1.3.-" evidence="2"/>
<name>A0ABT8NAT2_9BACL</name>
<dbReference type="Proteomes" id="UP001172142">
    <property type="component" value="Unassembled WGS sequence"/>
</dbReference>
<keyword evidence="1 2" id="KW-0378">Hydrolase</keyword>
<dbReference type="SUPFAM" id="SSF53254">
    <property type="entry name" value="Phosphoglycerate mutase-like"/>
    <property type="match status" value="1"/>
</dbReference>
<dbReference type="PANTHER" id="PTHR46517:SF1">
    <property type="entry name" value="FRUCTOSE-2,6-BISPHOSPHATASE TIGAR"/>
    <property type="match status" value="1"/>
</dbReference>
<sequence>MDGAFILHLIRHAPTKGNGLKQYVGWTDEEIVPFDGKKNTAVQQVWGSDLARCRQTAAILFPNAIYHADPNFRECHFGDWELKTYEELKDVQNYRDWIDNPAELAPPGGESLTAVMKRVDDAVRCLPEGNEFYIVAHGGPIRYLLAKGSGLPFWRQTADHGHCYTLVWQSREAFEEGAPCTSCSVEPLMANANM</sequence>
<dbReference type="GO" id="GO:0016787">
    <property type="term" value="F:hydrolase activity"/>
    <property type="evidence" value="ECO:0007669"/>
    <property type="project" value="UniProtKB-KW"/>
</dbReference>
<evidence type="ECO:0000256" key="1">
    <source>
        <dbReference type="ARBA" id="ARBA00022801"/>
    </source>
</evidence>
<evidence type="ECO:0000313" key="2">
    <source>
        <dbReference type="EMBL" id="MDN7244789.1"/>
    </source>
</evidence>
<proteinExistence type="predicted"/>
<dbReference type="CDD" id="cd07067">
    <property type="entry name" value="HP_PGM_like"/>
    <property type="match status" value="1"/>
</dbReference>
<dbReference type="Gene3D" id="3.40.50.1240">
    <property type="entry name" value="Phosphoglycerate mutase-like"/>
    <property type="match status" value="1"/>
</dbReference>
<dbReference type="Pfam" id="PF00300">
    <property type="entry name" value="His_Phos_1"/>
    <property type="match status" value="1"/>
</dbReference>
<dbReference type="InterPro" id="IPR013078">
    <property type="entry name" value="His_Pase_superF_clade-1"/>
</dbReference>
<organism evidence="2 3">
    <name type="scientific">Planococcus shenhongbingii</name>
    <dbReference type="NCBI Taxonomy" id="3058398"/>
    <lineage>
        <taxon>Bacteria</taxon>
        <taxon>Bacillati</taxon>
        <taxon>Bacillota</taxon>
        <taxon>Bacilli</taxon>
        <taxon>Bacillales</taxon>
        <taxon>Caryophanaceae</taxon>
        <taxon>Planococcus</taxon>
    </lineage>
</organism>